<evidence type="ECO:0000313" key="2">
    <source>
        <dbReference type="Proteomes" id="UP000316714"/>
    </source>
</evidence>
<keyword evidence="2" id="KW-1185">Reference proteome</keyword>
<organism evidence="1 2">
    <name type="scientific">Posidoniimonas corsicana</name>
    <dbReference type="NCBI Taxonomy" id="1938618"/>
    <lineage>
        <taxon>Bacteria</taxon>
        <taxon>Pseudomonadati</taxon>
        <taxon>Planctomycetota</taxon>
        <taxon>Planctomycetia</taxon>
        <taxon>Pirellulales</taxon>
        <taxon>Lacipirellulaceae</taxon>
        <taxon>Posidoniimonas</taxon>
    </lineage>
</organism>
<evidence type="ECO:0000313" key="1">
    <source>
        <dbReference type="EMBL" id="TWT35748.1"/>
    </source>
</evidence>
<gene>
    <name evidence="1" type="ORF">KOR34_06420</name>
</gene>
<name>A0A5C5VB40_9BACT</name>
<dbReference type="Proteomes" id="UP000316714">
    <property type="component" value="Unassembled WGS sequence"/>
</dbReference>
<comment type="caution">
    <text evidence="1">The sequence shown here is derived from an EMBL/GenBank/DDBJ whole genome shotgun (WGS) entry which is preliminary data.</text>
</comment>
<dbReference type="RefSeq" id="WP_146562127.1">
    <property type="nucleotide sequence ID" value="NZ_SIHJ01000001.1"/>
</dbReference>
<protein>
    <submittedName>
        <fullName evidence="1">Uncharacterized protein</fullName>
    </submittedName>
</protein>
<dbReference type="EMBL" id="SIHJ01000001">
    <property type="protein sequence ID" value="TWT35748.1"/>
    <property type="molecule type" value="Genomic_DNA"/>
</dbReference>
<reference evidence="1 2" key="1">
    <citation type="submission" date="2019-02" db="EMBL/GenBank/DDBJ databases">
        <title>Deep-cultivation of Planctomycetes and their phenomic and genomic characterization uncovers novel biology.</title>
        <authorList>
            <person name="Wiegand S."/>
            <person name="Jogler M."/>
            <person name="Boedeker C."/>
            <person name="Pinto D."/>
            <person name="Vollmers J."/>
            <person name="Rivas-Marin E."/>
            <person name="Kohn T."/>
            <person name="Peeters S.H."/>
            <person name="Heuer A."/>
            <person name="Rast P."/>
            <person name="Oberbeckmann S."/>
            <person name="Bunk B."/>
            <person name="Jeske O."/>
            <person name="Meyerdierks A."/>
            <person name="Storesund J.E."/>
            <person name="Kallscheuer N."/>
            <person name="Luecker S."/>
            <person name="Lage O.M."/>
            <person name="Pohl T."/>
            <person name="Merkel B.J."/>
            <person name="Hornburger P."/>
            <person name="Mueller R.-W."/>
            <person name="Bruemmer F."/>
            <person name="Labrenz M."/>
            <person name="Spormann A.M."/>
            <person name="Op Den Camp H."/>
            <person name="Overmann J."/>
            <person name="Amann R."/>
            <person name="Jetten M.S.M."/>
            <person name="Mascher T."/>
            <person name="Medema M.H."/>
            <person name="Devos D.P."/>
            <person name="Kaster A.-K."/>
            <person name="Ovreas L."/>
            <person name="Rohde M."/>
            <person name="Galperin M.Y."/>
            <person name="Jogler C."/>
        </authorList>
    </citation>
    <scope>NUCLEOTIDE SEQUENCE [LARGE SCALE GENOMIC DNA]</scope>
    <source>
        <strain evidence="1 2">KOR34</strain>
    </source>
</reference>
<dbReference type="OrthoDB" id="277362at2"/>
<sequence length="565" mass="56738">MNSASVSRFGVAVASVVISCLGAPVSGQFDTVINVPPELVSPFIEIGSSTQLNVAEGGQLAYVDVGTPDGVSANVELNMTGGLIAHGVQAYSGSVVTITGGELRQAGVTAHSGSVVNVSGDAWSVDLQAEHGAVVDITGDAYVGRLTAESGSDVRVNGLYLGVGSTARSGSSVTISGGIIGGLFTAEAGSRVELVGNEFSVNGAEYAGATVSLVSEQDVFSGTLSDGSPFVFSVSALDAINGATLTRMELPSVDPTPIVVDQIISSPIRGLRAGQTLTLRAGGRLPDGFTAVGATVAIEGGEVGDAVEVSGGDLQLAGGVIGKWFSATAGGQVRVSGGTIGLGASVSSGARLLLTGGEVGAGFSAARGSAVSISGGVIGTGFEALRWSSVALSGGEYGEGFRAERDSSVSLVGQEFRLDGAPIEGLGVGRPVVVTSRGGRLTGVLADGSSFGFDLTPEDVLNNKPPVGFDFFSVDSHIALTLISGLPGDYNNDGRVTAADYTLWQDSVGQISPLLNDPHGGVVGDPQLDVWRANYGAVAEGLVPEPRALAFALLASCMVLMGRKS</sequence>
<accession>A0A5C5VB40</accession>
<dbReference type="AlphaFoldDB" id="A0A5C5VB40"/>
<proteinExistence type="predicted"/>